<dbReference type="AlphaFoldDB" id="A0A3P7UMX3"/>
<organism evidence="1">
    <name type="scientific">Heligmosomoides polygyrus</name>
    <name type="common">Parasitic roundworm</name>
    <dbReference type="NCBI Taxonomy" id="6339"/>
    <lineage>
        <taxon>Eukaryota</taxon>
        <taxon>Metazoa</taxon>
        <taxon>Ecdysozoa</taxon>
        <taxon>Nematoda</taxon>
        <taxon>Chromadorea</taxon>
        <taxon>Rhabditida</taxon>
        <taxon>Rhabditina</taxon>
        <taxon>Rhabditomorpha</taxon>
        <taxon>Strongyloidea</taxon>
        <taxon>Heligmosomidae</taxon>
        <taxon>Heligmosomoides</taxon>
    </lineage>
</organism>
<reference evidence="1" key="1">
    <citation type="submission" date="2018-11" db="EMBL/GenBank/DDBJ databases">
        <authorList>
            <consortium name="Pathogen Informatics"/>
        </authorList>
    </citation>
    <scope>NUCLEOTIDE SEQUENCE [LARGE SCALE GENOMIC DNA]</scope>
</reference>
<dbReference type="EMBL" id="UZAH01002397">
    <property type="protein sequence ID" value="VDO21963.1"/>
    <property type="molecule type" value="Genomic_DNA"/>
</dbReference>
<gene>
    <name evidence="1" type="ORF">HPBE_LOCUS1893</name>
</gene>
<sequence length="93" mass="10641">MVVAGACDRRSRRLITGAALLLVHHQEIRHQFAADGSVCRLNRPAQSTVRSFVPYGTDRLTSSRFIARFRVCKKPRFPYTDELIKTFFVVFLA</sequence>
<proteinExistence type="predicted"/>
<protein>
    <submittedName>
        <fullName evidence="1">Uncharacterized protein</fullName>
    </submittedName>
</protein>
<name>A0A3P7UMX3_HELPZ</name>
<evidence type="ECO:0000313" key="1">
    <source>
        <dbReference type="EMBL" id="VDO21963.1"/>
    </source>
</evidence>
<accession>A0A3P7UMX3</accession>